<feature type="chain" id="PRO_5022172875" evidence="1">
    <location>
        <begin position="22"/>
        <end position="320"/>
    </location>
</feature>
<evidence type="ECO:0000256" key="1">
    <source>
        <dbReference type="SAM" id="SignalP"/>
    </source>
</evidence>
<dbReference type="InterPro" id="IPR021516">
    <property type="entry name" value="DUF3179"/>
</dbReference>
<dbReference type="Proteomes" id="UP000315400">
    <property type="component" value="Unassembled WGS sequence"/>
</dbReference>
<feature type="signal peptide" evidence="1">
    <location>
        <begin position="1"/>
        <end position="21"/>
    </location>
</feature>
<protein>
    <submittedName>
        <fullName evidence="2">DUF3179 domain-containing protein</fullName>
    </submittedName>
</protein>
<name>A0A540VRQ4_9GAMM</name>
<reference evidence="2 3" key="1">
    <citation type="submission" date="2019-06" db="EMBL/GenBank/DDBJ databases">
        <title>Metagenome assembled Genome of Spiribacter salinus SL48-SHIP from the microbial mat of Salt Lake 48 (Novosibirsk region, Russia).</title>
        <authorList>
            <person name="Shipova A."/>
            <person name="Rozanov A.S."/>
            <person name="Bryanskaya A.V."/>
            <person name="Peltek S.E."/>
        </authorList>
    </citation>
    <scope>NUCLEOTIDE SEQUENCE [LARGE SCALE GENOMIC DNA]</scope>
    <source>
        <strain evidence="2">SL48-SHIP-2</strain>
    </source>
</reference>
<dbReference type="PROSITE" id="PS51257">
    <property type="entry name" value="PROKAR_LIPOPROTEIN"/>
    <property type="match status" value="1"/>
</dbReference>
<dbReference type="Pfam" id="PF11376">
    <property type="entry name" value="DUF3179"/>
    <property type="match status" value="1"/>
</dbReference>
<accession>A0A540VRQ4</accession>
<sequence length="320" mass="35932">MIFRLGLVWLAAGGMAVSACAQSDRPRNPFDTEILVETFGYGPQTPARVDLTEIYQGCPRKDCIPSIDQPRYVMAERADFLADDDLILGLDVDGEQRAFPIRILDHHEIVNDTIGGQAVIVTWCPLCGSGLVFEPSVEGEMVEFGVSGLLHNSDLVMYDRKTESLWQQITGEAIVGDQLGRTLRLVPSTMTDWKTWRTSHPETLVLSPETGFRRDYFGRQAYSGYAESERLMFPASRRDFSIHPKTVVFGLELDGVSLALEEATLEEVAEVRFTTGDEDWLVRRLPDGTVTASSASGQEQTAIRLFWFAWYNFHPDTQRL</sequence>
<keyword evidence="1" id="KW-0732">Signal</keyword>
<organism evidence="2 3">
    <name type="scientific">Spiribacter salinus</name>
    <dbReference type="NCBI Taxonomy" id="1335746"/>
    <lineage>
        <taxon>Bacteria</taxon>
        <taxon>Pseudomonadati</taxon>
        <taxon>Pseudomonadota</taxon>
        <taxon>Gammaproteobacteria</taxon>
        <taxon>Chromatiales</taxon>
        <taxon>Ectothiorhodospiraceae</taxon>
        <taxon>Spiribacter</taxon>
    </lineage>
</organism>
<gene>
    <name evidence="2" type="ORF">FKY71_08585</name>
</gene>
<evidence type="ECO:0000313" key="2">
    <source>
        <dbReference type="EMBL" id="TQE99445.1"/>
    </source>
</evidence>
<comment type="caution">
    <text evidence="2">The sequence shown here is derived from an EMBL/GenBank/DDBJ whole genome shotgun (WGS) entry which is preliminary data.</text>
</comment>
<dbReference type="AlphaFoldDB" id="A0A540VRQ4"/>
<dbReference type="EMBL" id="VIFK01000061">
    <property type="protein sequence ID" value="TQE99445.1"/>
    <property type="molecule type" value="Genomic_DNA"/>
</dbReference>
<evidence type="ECO:0000313" key="3">
    <source>
        <dbReference type="Proteomes" id="UP000315400"/>
    </source>
</evidence>
<proteinExistence type="predicted"/>